<dbReference type="EMBL" id="KN822139">
    <property type="protein sequence ID" value="KIM55176.1"/>
    <property type="molecule type" value="Genomic_DNA"/>
</dbReference>
<gene>
    <name evidence="2" type="ORF">SCLCIDRAFT_1221324</name>
</gene>
<dbReference type="InParanoid" id="A0A0C3DGI8"/>
<dbReference type="Proteomes" id="UP000053989">
    <property type="component" value="Unassembled WGS sequence"/>
</dbReference>
<reference evidence="2 3" key="1">
    <citation type="submission" date="2014-04" db="EMBL/GenBank/DDBJ databases">
        <authorList>
            <consortium name="DOE Joint Genome Institute"/>
            <person name="Kuo A."/>
            <person name="Kohler A."/>
            <person name="Nagy L.G."/>
            <person name="Floudas D."/>
            <person name="Copeland A."/>
            <person name="Barry K.W."/>
            <person name="Cichocki N."/>
            <person name="Veneault-Fourrey C."/>
            <person name="LaButti K."/>
            <person name="Lindquist E.A."/>
            <person name="Lipzen A."/>
            <person name="Lundell T."/>
            <person name="Morin E."/>
            <person name="Murat C."/>
            <person name="Sun H."/>
            <person name="Tunlid A."/>
            <person name="Henrissat B."/>
            <person name="Grigoriev I.V."/>
            <person name="Hibbett D.S."/>
            <person name="Martin F."/>
            <person name="Nordberg H.P."/>
            <person name="Cantor M.N."/>
            <person name="Hua S.X."/>
        </authorList>
    </citation>
    <scope>NUCLEOTIDE SEQUENCE [LARGE SCALE GENOMIC DNA]</scope>
    <source>
        <strain evidence="2 3">Foug A</strain>
    </source>
</reference>
<proteinExistence type="predicted"/>
<name>A0A0C3DGI8_9AGAM</name>
<organism evidence="2 3">
    <name type="scientific">Scleroderma citrinum Foug A</name>
    <dbReference type="NCBI Taxonomy" id="1036808"/>
    <lineage>
        <taxon>Eukaryota</taxon>
        <taxon>Fungi</taxon>
        <taxon>Dikarya</taxon>
        <taxon>Basidiomycota</taxon>
        <taxon>Agaricomycotina</taxon>
        <taxon>Agaricomycetes</taxon>
        <taxon>Agaricomycetidae</taxon>
        <taxon>Boletales</taxon>
        <taxon>Sclerodermatineae</taxon>
        <taxon>Sclerodermataceae</taxon>
        <taxon>Scleroderma</taxon>
    </lineage>
</organism>
<reference evidence="3" key="2">
    <citation type="submission" date="2015-01" db="EMBL/GenBank/DDBJ databases">
        <title>Evolutionary Origins and Diversification of the Mycorrhizal Mutualists.</title>
        <authorList>
            <consortium name="DOE Joint Genome Institute"/>
            <consortium name="Mycorrhizal Genomics Consortium"/>
            <person name="Kohler A."/>
            <person name="Kuo A."/>
            <person name="Nagy L.G."/>
            <person name="Floudas D."/>
            <person name="Copeland A."/>
            <person name="Barry K.W."/>
            <person name="Cichocki N."/>
            <person name="Veneault-Fourrey C."/>
            <person name="LaButti K."/>
            <person name="Lindquist E.A."/>
            <person name="Lipzen A."/>
            <person name="Lundell T."/>
            <person name="Morin E."/>
            <person name="Murat C."/>
            <person name="Riley R."/>
            <person name="Ohm R."/>
            <person name="Sun H."/>
            <person name="Tunlid A."/>
            <person name="Henrissat B."/>
            <person name="Grigoriev I.V."/>
            <person name="Hibbett D.S."/>
            <person name="Martin F."/>
        </authorList>
    </citation>
    <scope>NUCLEOTIDE SEQUENCE [LARGE SCALE GENOMIC DNA]</scope>
    <source>
        <strain evidence="3">Foug A</strain>
    </source>
</reference>
<feature type="compositionally biased region" description="Polar residues" evidence="1">
    <location>
        <begin position="1"/>
        <end position="10"/>
    </location>
</feature>
<protein>
    <submittedName>
        <fullName evidence="2">Uncharacterized protein</fullName>
    </submittedName>
</protein>
<evidence type="ECO:0000313" key="2">
    <source>
        <dbReference type="EMBL" id="KIM55176.1"/>
    </source>
</evidence>
<feature type="region of interest" description="Disordered" evidence="1">
    <location>
        <begin position="1"/>
        <end position="25"/>
    </location>
</feature>
<evidence type="ECO:0000256" key="1">
    <source>
        <dbReference type="SAM" id="MobiDB-lite"/>
    </source>
</evidence>
<accession>A0A0C3DGI8</accession>
<sequence length="89" mass="9857">MTLASSTSDDVQSRAPGVPHHKKNKSYCAPVGFPEECRSTGLREFLYCVTFAGIDKNRTVAFGRVSHYYLQAYVRFGFGKSSLADLVAF</sequence>
<evidence type="ECO:0000313" key="3">
    <source>
        <dbReference type="Proteomes" id="UP000053989"/>
    </source>
</evidence>
<keyword evidence="3" id="KW-1185">Reference proteome</keyword>
<dbReference type="AlphaFoldDB" id="A0A0C3DGI8"/>
<dbReference type="HOGENOM" id="CLU_2456059_0_0_1"/>